<gene>
    <name evidence="1" type="ORF">Vadar_032056</name>
</gene>
<proteinExistence type="predicted"/>
<keyword evidence="2" id="KW-1185">Reference proteome</keyword>
<evidence type="ECO:0000313" key="1">
    <source>
        <dbReference type="EMBL" id="KAH7836026.1"/>
    </source>
</evidence>
<protein>
    <submittedName>
        <fullName evidence="1">Uncharacterized protein</fullName>
    </submittedName>
</protein>
<name>A0ACB7X5I3_9ERIC</name>
<evidence type="ECO:0000313" key="2">
    <source>
        <dbReference type="Proteomes" id="UP000828048"/>
    </source>
</evidence>
<dbReference type="Proteomes" id="UP000828048">
    <property type="component" value="Chromosome 2"/>
</dbReference>
<reference evidence="1 2" key="1">
    <citation type="journal article" date="2021" name="Hortic Res">
        <title>High-quality reference genome and annotation aids understanding of berry development for evergreen blueberry (Vaccinium darrowii).</title>
        <authorList>
            <person name="Yu J."/>
            <person name="Hulse-Kemp A.M."/>
            <person name="Babiker E."/>
            <person name="Staton M."/>
        </authorList>
    </citation>
    <scope>NUCLEOTIDE SEQUENCE [LARGE SCALE GENOMIC DNA]</scope>
    <source>
        <strain evidence="2">cv. NJ 8807/NJ 8810</strain>
        <tissue evidence="1">Young leaf</tissue>
    </source>
</reference>
<accession>A0ACB7X5I3</accession>
<comment type="caution">
    <text evidence="1">The sequence shown here is derived from an EMBL/GenBank/DDBJ whole genome shotgun (WGS) entry which is preliminary data.</text>
</comment>
<organism evidence="1 2">
    <name type="scientific">Vaccinium darrowii</name>
    <dbReference type="NCBI Taxonomy" id="229202"/>
    <lineage>
        <taxon>Eukaryota</taxon>
        <taxon>Viridiplantae</taxon>
        <taxon>Streptophyta</taxon>
        <taxon>Embryophyta</taxon>
        <taxon>Tracheophyta</taxon>
        <taxon>Spermatophyta</taxon>
        <taxon>Magnoliopsida</taxon>
        <taxon>eudicotyledons</taxon>
        <taxon>Gunneridae</taxon>
        <taxon>Pentapetalae</taxon>
        <taxon>asterids</taxon>
        <taxon>Ericales</taxon>
        <taxon>Ericaceae</taxon>
        <taxon>Vaccinioideae</taxon>
        <taxon>Vaccinieae</taxon>
        <taxon>Vaccinium</taxon>
    </lineage>
</organism>
<dbReference type="EMBL" id="CM037152">
    <property type="protein sequence ID" value="KAH7836026.1"/>
    <property type="molecule type" value="Genomic_DNA"/>
</dbReference>
<sequence length="674" mass="77224">MDGKTKDNLKARLDLVERGIRHELHPQMLGSNKTYLPPACFSMVPKEKDDFLKALKGVKVPDGYASNLSRCIQLKQQKIIGMKSHDAHILMQQLLPIALRGSLPQKVVSPLIELSCYVRALCSKVLEVEELERLESQIAVTLCNLERIFPPSFFTVMVHLVVHLATEAKLAGPVQYRWMYPIERYLHRLKSYVRNKASPEGSIVEGYIAEECLTFCSRYLGSVETIFNRPARNVEGSTGAITNIELDQKSWAQAHRYVLFNSDEIMPFRVQHKELIKRQSRPRRLIDEVINRIHAEKFCYWFRSHVGVMDDTRKQQLGDKIKWLAQGDHLMDEPFVLASQASQVYYVKDAREKEWVVAVKTKERDVYDVGNGESEEGSADTYYGNEPYNLVAEDIPANMNENLDWSRNDANGITLDIPLEFDSQLMDDSESDGDVYFSRNHFLFLSYFDGYCKMARKRWDSWYIENNLNIPPQLHDISHPTPSRGALEGAQPHTTSQVHFPHGLQPMQSNASSRLNVSENASQPQNVEDNRELDYNSDDDHFAGCEVAIAGESKKRGISRLADVWNLPPTKRIVVEFNQVFVPVGKEGGLFNRFLGTIARKPHLCPISYRNWNEVPRHYKEDCWNIIQSKFVIPETNPAREGIKHKTLKALGVDAGRLMNYRKDVLQSNTNKKV</sequence>